<feature type="domain" description="Glycosyl hydrolase family 32 C-terminal" evidence="1">
    <location>
        <begin position="117"/>
        <end position="238"/>
    </location>
</feature>
<comment type="caution">
    <text evidence="2">The sequence shown here is derived from an EMBL/GenBank/DDBJ whole genome shotgun (WGS) entry which is preliminary data.</text>
</comment>
<reference evidence="2" key="1">
    <citation type="submission" date="2020-08" db="EMBL/GenBank/DDBJ databases">
        <title>Genome public.</title>
        <authorList>
            <person name="Liu C."/>
            <person name="Sun Q."/>
        </authorList>
    </citation>
    <scope>NUCLEOTIDE SEQUENCE</scope>
    <source>
        <strain evidence="2">NSJ-40</strain>
    </source>
</reference>
<sequence>MLLNLEQYRRCMEGPWLTPKDDAFDSRAYSAARTFCLNGQRVLFGWVPTKENCDDTKNFEWGGTFLPHEICQRDDGSLGVKIPDTIWNSFSSPVFLEDLFIDSSVKRKEVILYQECGTTYRLEANVKISAGVRSFGIRFYEDENTGESCQYFISVPENKVVFERNPNLPWFACMNIGLERPVELTPEKEYRIRLIVDDTISVLYIDDIALSVRVYGKPGNSLGLFVTEGKIKITNISIANIQP</sequence>
<dbReference type="InterPro" id="IPR013189">
    <property type="entry name" value="Glyco_hydro_32_C"/>
</dbReference>
<dbReference type="EMBL" id="JACRSN010000022">
    <property type="protein sequence ID" value="MBC8534730.1"/>
    <property type="molecule type" value="Genomic_DNA"/>
</dbReference>
<dbReference type="Pfam" id="PF08244">
    <property type="entry name" value="Glyco_hydro_32C"/>
    <property type="match status" value="1"/>
</dbReference>
<dbReference type="InterPro" id="IPR013320">
    <property type="entry name" value="ConA-like_dom_sf"/>
</dbReference>
<evidence type="ECO:0000313" key="2">
    <source>
        <dbReference type="EMBL" id="MBC8534730.1"/>
    </source>
</evidence>
<dbReference type="AlphaFoldDB" id="A0A926D987"/>
<evidence type="ECO:0000313" key="3">
    <source>
        <dbReference type="Proteomes" id="UP000651482"/>
    </source>
</evidence>
<keyword evidence="3" id="KW-1185">Reference proteome</keyword>
<dbReference type="Gene3D" id="2.60.120.560">
    <property type="entry name" value="Exo-inulinase, domain 1"/>
    <property type="match status" value="1"/>
</dbReference>
<gene>
    <name evidence="2" type="ORF">IAG03_12185</name>
</gene>
<organism evidence="2 3">
    <name type="scientific">Yeguia hominis</name>
    <dbReference type="NCBI Taxonomy" id="2763662"/>
    <lineage>
        <taxon>Bacteria</taxon>
        <taxon>Bacillati</taxon>
        <taxon>Bacillota</taxon>
        <taxon>Clostridia</taxon>
        <taxon>Eubacteriales</taxon>
        <taxon>Yeguiaceae</taxon>
        <taxon>Yeguia</taxon>
    </lineage>
</organism>
<name>A0A926D987_9FIRM</name>
<accession>A0A926D987</accession>
<protein>
    <submittedName>
        <fullName evidence="2">DUF4975 domain-containing protein</fullName>
    </submittedName>
</protein>
<dbReference type="Proteomes" id="UP000651482">
    <property type="component" value="Unassembled WGS sequence"/>
</dbReference>
<dbReference type="SUPFAM" id="SSF49899">
    <property type="entry name" value="Concanavalin A-like lectins/glucanases"/>
    <property type="match status" value="1"/>
</dbReference>
<dbReference type="RefSeq" id="WP_249320315.1">
    <property type="nucleotide sequence ID" value="NZ_JACRSN010000022.1"/>
</dbReference>
<proteinExistence type="predicted"/>
<evidence type="ECO:0000259" key="1">
    <source>
        <dbReference type="Pfam" id="PF08244"/>
    </source>
</evidence>